<organism evidence="3">
    <name type="scientific">Papilio xuthus</name>
    <name type="common">Asian swallowtail butterfly</name>
    <dbReference type="NCBI Taxonomy" id="66420"/>
    <lineage>
        <taxon>Eukaryota</taxon>
        <taxon>Metazoa</taxon>
        <taxon>Ecdysozoa</taxon>
        <taxon>Arthropoda</taxon>
        <taxon>Hexapoda</taxon>
        <taxon>Insecta</taxon>
        <taxon>Pterygota</taxon>
        <taxon>Neoptera</taxon>
        <taxon>Endopterygota</taxon>
        <taxon>Lepidoptera</taxon>
        <taxon>Glossata</taxon>
        <taxon>Ditrysia</taxon>
        <taxon>Papilionoidea</taxon>
        <taxon>Papilionidae</taxon>
        <taxon>Papilioninae</taxon>
        <taxon>Papilio</taxon>
    </lineage>
</organism>
<feature type="region of interest" description="Disordered" evidence="1">
    <location>
        <begin position="574"/>
        <end position="602"/>
    </location>
</feature>
<feature type="compositionally biased region" description="Polar residues" evidence="1">
    <location>
        <begin position="1477"/>
        <end position="1488"/>
    </location>
</feature>
<dbReference type="SUPFAM" id="SSF54695">
    <property type="entry name" value="POZ domain"/>
    <property type="match status" value="1"/>
</dbReference>
<reference evidence="3" key="1">
    <citation type="submission" date="2025-08" db="UniProtKB">
        <authorList>
            <consortium name="RefSeq"/>
        </authorList>
    </citation>
    <scope>IDENTIFICATION</scope>
</reference>
<gene>
    <name evidence="3" type="primary">LOC106113791</name>
</gene>
<feature type="compositionally biased region" description="Low complexity" evidence="1">
    <location>
        <begin position="461"/>
        <end position="478"/>
    </location>
</feature>
<dbReference type="SMART" id="SM00225">
    <property type="entry name" value="BTB"/>
    <property type="match status" value="2"/>
</dbReference>
<feature type="compositionally biased region" description="Polar residues" evidence="1">
    <location>
        <begin position="393"/>
        <end position="418"/>
    </location>
</feature>
<sequence>MDRGLKPIWACRTSASDEASELEYYLQKQLEDDVARIFDESIYSDLELSCGKQKLLTHTCLLKARTNTFYNTLQTILHVNVNQRIFDEIYSFVSDVYTECNIKHQEAEILQYLKENLQFEKKDAYYLSKDDLPDENEIFLTPKCLSPFPEQELKGNPLSPNTELTKEYYALVPIDGHTFDQEIGEQDALSNAFQSMINAQAKETIKQQLSPRNKPTSLALTSSHTTKTIQHSNSCDTFDSNRFEDIYYQSENVVKKTLDETFSLKKCSIPTDELVDNLNNDLKTLSNGESVVDKTIEPSYTPDSLITDEPSSSSDYLSATYTCPPGIYSSICQPLNNIGDSFTKMDSTFTPSDSGVENGLLESQSSHRDITLTDLSLTESAIQDSSSDDLKQMLSSSNPTDDNNVSKYKYASGQSDKGSLSSTSTETSSGQVAYRQTEERSSVRAMDLQSSKEEKQRQNEEIVNLESSSVSSETGSWESIFPPKIGEKAICEQFISEERQSNNQNTVTKITDFMENNSQSLVQKIQVQSGSCFIDAASLQDEDETIGIEENLKYYDNYKKRDIEKSDSLLPVLSETPSSSQIETGKNGLCDGTDDYTKPQPKADSNEIVEMKSLEENHKNTSSLTNDFKQHFDASNDFGKTSDTPHNSINVSHPLQEKKATNDEKINNDENNSTIDNIPVAQEKSSHTFYIDFSSLPDSNPTEDTKTVETQSEKKNMFSMFIDLGEKSKLKKIPARLSSLFPPRKNTKEKSLIEQTSTASFESCEMLCKDTSLTISEIVAIHNQMESEKQTAFVQKSEPSAEANYNPDEMASESVVKEVKNVQDHSDLFVKLSDLDKPPMKTDFTRILQRKSEGLDVRMTRSIPENNWRVSHTSTYRSTEIVSSFHSENALSLNRLFPHLKDQLISRSMPGSQGPLNYSNNAVACSDWEDELTPYATNEQTTVAVTTVSVTETCTSISAEELGKLYELMASCQSPLGQDLLRMFIEEIAPDVIVECSGRRIKAHKCILISRCQYFAGILSGSRIEATGNVIVMPPFSQEVFLFVLCYIYSGISVIPSTMNIVELVTLSDMLRLEGLKEVIMLYLKTKYCHHFHSPCEVCIAGILESFHLSSMYSLDDLYHKCLKWITRFFPLVWPTKAFSSMNDYLVEKCVRALLEHISIETFHGIVFGLGVTMAALQSRKWTKNLERHCYRVMETAIRYAANNLEILMRELAPLSADAHSSAKRSLEKCMKSAIERAPGEELCRTYVLLGDLIEKQGDSGALYEQRFEPRTILYVYGNYWQHCCEIALAYASPRLTRTQAYKDLPYEVKRKLRLLSPQEALSPIGPVRNRDIYSNPRSVRPQLAIPQSTALSKLNANKTVETKKSPTTSTSAVRTTKAQEQRTKFNILKKKLTEERDNNIRGAVPRQNLSPKRRSRSMEKNAKTDKKVPSQGAAAQNNSSGNSSPNDSSKGKWSSRSNVAGTSRPKTADPAPEPANDNNMYATYTKSSRTKKEPGERTLPQTKLPTYKYSSISNRHHDGSENMPSTSTARALPAASSSNTAQQKHDEPAKKTSGLIKPRPNNQLMKEKSGSLKIHHSETRIFCTSPLRGSSAQMHREMAGPSSRLVPFTVSVPKCEHHVNRSDKAVALYNRPSATKTQTVHKVSGSLTKATKSSQAKAVTKVTNDGNGTAKVSKQPVKANNRQAVPRTERPLKNRSRTWSKDEPKDDSDDQHAFHDDH</sequence>
<evidence type="ECO:0000256" key="1">
    <source>
        <dbReference type="SAM" id="MobiDB-lite"/>
    </source>
</evidence>
<evidence type="ECO:0000313" key="3">
    <source>
        <dbReference type="RefSeq" id="XP_013162208.1"/>
    </source>
</evidence>
<proteinExistence type="predicted"/>
<name>A0AAJ6YZV3_PAPXU</name>
<dbReference type="KEGG" id="pxu:106113791"/>
<dbReference type="PANTHER" id="PTHR22427:SF7">
    <property type="entry name" value="GH15728P"/>
    <property type="match status" value="1"/>
</dbReference>
<dbReference type="InterPro" id="IPR000210">
    <property type="entry name" value="BTB/POZ_dom"/>
</dbReference>
<feature type="domain" description="BTB" evidence="2">
    <location>
        <begin position="990"/>
        <end position="1057"/>
    </location>
</feature>
<feature type="region of interest" description="Disordered" evidence="1">
    <location>
        <begin position="383"/>
        <end position="478"/>
    </location>
</feature>
<dbReference type="RefSeq" id="XP_013162208.1">
    <property type="nucleotide sequence ID" value="XM_013306754.1"/>
</dbReference>
<accession>A0AAJ6YZV3</accession>
<dbReference type="Proteomes" id="UP000694872">
    <property type="component" value="Unplaced"/>
</dbReference>
<dbReference type="Pfam" id="PF00651">
    <property type="entry name" value="BTB"/>
    <property type="match status" value="1"/>
</dbReference>
<protein>
    <submittedName>
        <fullName evidence="3">Uncharacterized protein LOC106113791 isoform X1</fullName>
    </submittedName>
</protein>
<feature type="compositionally biased region" description="Polar residues" evidence="1">
    <location>
        <begin position="1523"/>
        <end position="1543"/>
    </location>
</feature>
<dbReference type="PANTHER" id="PTHR22427">
    <property type="entry name" value="GH15728P"/>
    <property type="match status" value="1"/>
</dbReference>
<evidence type="ECO:0000259" key="2">
    <source>
        <dbReference type="PROSITE" id="PS50097"/>
    </source>
</evidence>
<feature type="region of interest" description="Disordered" evidence="1">
    <location>
        <begin position="1356"/>
        <end position="1564"/>
    </location>
</feature>
<feature type="compositionally biased region" description="Low complexity" evidence="1">
    <location>
        <begin position="419"/>
        <end position="429"/>
    </location>
</feature>
<feature type="compositionally biased region" description="Polar residues" evidence="1">
    <location>
        <begin position="1356"/>
        <end position="1377"/>
    </location>
</feature>
<feature type="compositionally biased region" description="Polar residues" evidence="1">
    <location>
        <begin position="575"/>
        <end position="584"/>
    </location>
</feature>
<feature type="compositionally biased region" description="Basic and acidic residues" evidence="1">
    <location>
        <begin position="1700"/>
        <end position="1719"/>
    </location>
</feature>
<feature type="compositionally biased region" description="Polar residues" evidence="1">
    <location>
        <begin position="1452"/>
        <end position="1466"/>
    </location>
</feature>
<dbReference type="Pfam" id="PF26017">
    <property type="entry name" value="BACK_BTBD8"/>
    <property type="match status" value="1"/>
</dbReference>
<feature type="compositionally biased region" description="Basic and acidic residues" evidence="1">
    <location>
        <begin position="450"/>
        <end position="460"/>
    </location>
</feature>
<dbReference type="CDD" id="cd18286">
    <property type="entry name" value="BTB2_POZ_BTBD8"/>
    <property type="match status" value="1"/>
</dbReference>
<feature type="region of interest" description="Disordered" evidence="1">
    <location>
        <begin position="1658"/>
        <end position="1719"/>
    </location>
</feature>
<dbReference type="InterPro" id="IPR011333">
    <property type="entry name" value="SKP1/BTB/POZ_sf"/>
</dbReference>
<feature type="compositionally biased region" description="Polar residues" evidence="1">
    <location>
        <begin position="1500"/>
        <end position="1514"/>
    </location>
</feature>
<dbReference type="PROSITE" id="PS50097">
    <property type="entry name" value="BTB"/>
    <property type="match status" value="1"/>
</dbReference>
<feature type="compositionally biased region" description="Basic and acidic residues" evidence="1">
    <location>
        <begin position="1417"/>
        <end position="1429"/>
    </location>
</feature>
<dbReference type="Gene3D" id="3.30.710.10">
    <property type="entry name" value="Potassium Channel Kv1.1, Chain A"/>
    <property type="match status" value="1"/>
</dbReference>
<feature type="compositionally biased region" description="Low complexity" evidence="1">
    <location>
        <begin position="1430"/>
        <end position="1449"/>
    </location>
</feature>
<dbReference type="InterPro" id="IPR043225">
    <property type="entry name" value="BACK_BTBD8"/>
</dbReference>
<feature type="compositionally biased region" description="Polar residues" evidence="1">
    <location>
        <begin position="1658"/>
        <end position="1684"/>
    </location>
</feature>
<dbReference type="GeneID" id="106113791"/>